<evidence type="ECO:0000313" key="3">
    <source>
        <dbReference type="Proteomes" id="UP000036000"/>
    </source>
</evidence>
<evidence type="ECO:0000313" key="2">
    <source>
        <dbReference type="EMBL" id="AKP65713.1"/>
    </source>
</evidence>
<dbReference type="InterPro" id="IPR029491">
    <property type="entry name" value="Helicase_HTH"/>
</dbReference>
<dbReference type="Proteomes" id="UP000036000">
    <property type="component" value="Chromosome"/>
</dbReference>
<reference evidence="2 3" key="1">
    <citation type="submission" date="2015-07" db="EMBL/GenBank/DDBJ databases">
        <title>Lactobacillus korensis/26-25/ whole genome sequencing.</title>
        <authorList>
            <person name="Kim M.K."/>
            <person name="Im W.-T."/>
            <person name="Srinivasan S."/>
            <person name="Lee J.-J."/>
        </authorList>
    </citation>
    <scope>NUCLEOTIDE SEQUENCE [LARGE SCALE GENOMIC DNA]</scope>
    <source>
        <strain evidence="2 3">26-25</strain>
    </source>
</reference>
<protein>
    <recommendedName>
        <fullName evidence="1">Helicase Helix-turn-helix domain-containing protein</fullName>
    </recommendedName>
</protein>
<name>A0AAC8ZH51_9LACO</name>
<dbReference type="KEGG" id="lko:ABN16_12340"/>
<keyword evidence="3" id="KW-1185">Reference proteome</keyword>
<gene>
    <name evidence="2" type="ORF">ABN16_12340</name>
</gene>
<accession>A0AAC8ZH51</accession>
<dbReference type="AlphaFoldDB" id="A0AAC8ZH51"/>
<dbReference type="EMBL" id="CP012033">
    <property type="protein sequence ID" value="AKP65713.1"/>
    <property type="molecule type" value="Genomic_DNA"/>
</dbReference>
<sequence length="350" mass="39480">MEAADLLQVLDRKQPRRLRVIENLLRGRRTVSTLYWGQRYHLLPLLDANKHLDHGALTAPAQQLAASGLVTLDSEADQLLLTPTGQQRQAGAYYQPQTSADWLNLDLGAARQRLLLAVQVTSQYAHSTSRYYPLATDLVTRRVVRQWFHLEKGPQLAAALLTAMVQSLQQLPVQTAEVMTDLLTGYQHPGLTVSQVASEQQQTAWEIQLRQRDGITQIARDARQADHPLHGLLHPLWRSPVTRSAQATLYAVEQGGSLEQVAAQRHVKANTVKEHLLEAAILSPVATFPYDRLLPQRVRADFAAALNADIDSWQFAQLPEDLRTRYDFFYFRLYAIWRGRGMMDDGATHS</sequence>
<dbReference type="Pfam" id="PF14493">
    <property type="entry name" value="HTH_40"/>
    <property type="match status" value="1"/>
</dbReference>
<proteinExistence type="predicted"/>
<feature type="domain" description="Helicase Helix-turn-helix" evidence="1">
    <location>
        <begin position="244"/>
        <end position="334"/>
    </location>
</feature>
<dbReference type="RefSeq" id="WP_048735994.1">
    <property type="nucleotide sequence ID" value="NZ_CP012033.1"/>
</dbReference>
<organism evidence="2 3">
    <name type="scientific">Levilactobacillus koreensis</name>
    <dbReference type="NCBI Taxonomy" id="637971"/>
    <lineage>
        <taxon>Bacteria</taxon>
        <taxon>Bacillati</taxon>
        <taxon>Bacillota</taxon>
        <taxon>Bacilli</taxon>
        <taxon>Lactobacillales</taxon>
        <taxon>Lactobacillaceae</taxon>
        <taxon>Levilactobacillus</taxon>
    </lineage>
</organism>
<evidence type="ECO:0000259" key="1">
    <source>
        <dbReference type="Pfam" id="PF14493"/>
    </source>
</evidence>